<evidence type="ECO:0000256" key="1">
    <source>
        <dbReference type="ARBA" id="ARBA00005695"/>
    </source>
</evidence>
<dbReference type="InterPro" id="IPR039424">
    <property type="entry name" value="SBP_5"/>
</dbReference>
<gene>
    <name evidence="5" type="ORF">FKZ61_00245</name>
</gene>
<dbReference type="InterPro" id="IPR000914">
    <property type="entry name" value="SBP_5_dom"/>
</dbReference>
<dbReference type="Gene3D" id="3.90.76.10">
    <property type="entry name" value="Dipeptide-binding Protein, Domain 1"/>
    <property type="match status" value="1"/>
</dbReference>
<reference evidence="5 6" key="1">
    <citation type="submission" date="2019-06" db="EMBL/GenBank/DDBJ databases">
        <title>Genome sequence of Litorilinea aerophila BAA-2444.</title>
        <authorList>
            <person name="Maclea K.S."/>
            <person name="Maurais E.G."/>
            <person name="Iannazzi L.C."/>
        </authorList>
    </citation>
    <scope>NUCLEOTIDE SEQUENCE [LARGE SCALE GENOMIC DNA]</scope>
    <source>
        <strain evidence="5 6">ATCC BAA-2444</strain>
    </source>
</reference>
<dbReference type="Pfam" id="PF00496">
    <property type="entry name" value="SBP_bac_5"/>
    <property type="match status" value="1"/>
</dbReference>
<keyword evidence="6" id="KW-1185">Reference proteome</keyword>
<accession>A0A540VMR6</accession>
<dbReference type="SUPFAM" id="SSF53850">
    <property type="entry name" value="Periplasmic binding protein-like II"/>
    <property type="match status" value="1"/>
</dbReference>
<proteinExistence type="inferred from homology"/>
<sequence>MGLKRSEVQILSPRPGTAPRESGAVLRFLEITPQVAGIIPYPGHASPLVDCLQQWYYLAGKALPQERPCPPGFLLRLPRCGLFLESRRWLTLPASASGETVILSDKEWFMRKRLYTLTLFLLVVALAVGGCVQPEPIVPESAGESAASEAAPAAEAEAAAPETIVPGGVWTRATSADASILNPILSSDSASSDVITMLFPGLINADPFTGAPTSQGAMAESWEVSEDGLVWTFHLRDGVTWSDGEPVDAYDFQYTYQAIASDLVETPRKSNVENIASIEVVDPLTLRVTFSTVKCDGLFDLGLGWLPSHRFAEDFSDIMTSAENEAPSVSAGPFRFQSWTRDDNTVLVRNETYWEGAPYMEGMIYKVIPDPGTRLAQLQSGEVDVIPVQPEQIAAVDADANLKRYRFQDDGYSYIGLNLANPANPQPGRDEAGNLIPQDPHPILSDRAVRLAMAHALDYQTIIDNVYLGQGYPIAANVLPAIEWAHDDTLEPYAYDPELAQQILDEAGWVDSDGDGVREKDGQRLSLSLKTNAGNTTREDLGVLVQDQLNAIGFDIQFEAIDFGTLVDQLLGQTFDMVIIGWTGLGTDPNDDAFWSSRFDTPGSGFNFVSYQNPRVDELLEAGYSVPGCAPEDRAPIYKEIQQIIHDDIPYIFISGGVGNVGYNAKWAGLNPGPWSFYWNVHQWYDTSLQP</sequence>
<dbReference type="OrthoDB" id="137511at2"/>
<evidence type="ECO:0000256" key="2">
    <source>
        <dbReference type="ARBA" id="ARBA00022448"/>
    </source>
</evidence>
<dbReference type="Gene3D" id="3.10.105.10">
    <property type="entry name" value="Dipeptide-binding Protein, Domain 3"/>
    <property type="match status" value="1"/>
</dbReference>
<keyword evidence="2" id="KW-0813">Transport</keyword>
<evidence type="ECO:0000313" key="5">
    <source>
        <dbReference type="EMBL" id="TQE98042.1"/>
    </source>
</evidence>
<dbReference type="InParanoid" id="A0A540VMR6"/>
<protein>
    <recommendedName>
        <fullName evidence="4">Solute-binding protein family 5 domain-containing protein</fullName>
    </recommendedName>
</protein>
<dbReference type="PANTHER" id="PTHR30290:SF9">
    <property type="entry name" value="OLIGOPEPTIDE-BINDING PROTEIN APPA"/>
    <property type="match status" value="1"/>
</dbReference>
<dbReference type="GO" id="GO:0015833">
    <property type="term" value="P:peptide transport"/>
    <property type="evidence" value="ECO:0007669"/>
    <property type="project" value="TreeGrafter"/>
</dbReference>
<dbReference type="Proteomes" id="UP000317371">
    <property type="component" value="Unassembled WGS sequence"/>
</dbReference>
<dbReference type="PANTHER" id="PTHR30290">
    <property type="entry name" value="PERIPLASMIC BINDING COMPONENT OF ABC TRANSPORTER"/>
    <property type="match status" value="1"/>
</dbReference>
<dbReference type="Gene3D" id="3.40.190.10">
    <property type="entry name" value="Periplasmic binding protein-like II"/>
    <property type="match status" value="1"/>
</dbReference>
<dbReference type="EMBL" id="VIGC01000001">
    <property type="protein sequence ID" value="TQE98042.1"/>
    <property type="molecule type" value="Genomic_DNA"/>
</dbReference>
<evidence type="ECO:0000259" key="4">
    <source>
        <dbReference type="Pfam" id="PF00496"/>
    </source>
</evidence>
<dbReference type="GO" id="GO:1904680">
    <property type="term" value="F:peptide transmembrane transporter activity"/>
    <property type="evidence" value="ECO:0007669"/>
    <property type="project" value="TreeGrafter"/>
</dbReference>
<comment type="caution">
    <text evidence="5">The sequence shown here is derived from an EMBL/GenBank/DDBJ whole genome shotgun (WGS) entry which is preliminary data.</text>
</comment>
<feature type="domain" description="Solute-binding protein family 5" evidence="4">
    <location>
        <begin position="215"/>
        <end position="591"/>
    </location>
</feature>
<name>A0A540VMR6_9CHLR</name>
<keyword evidence="3" id="KW-0732">Signal</keyword>
<evidence type="ECO:0000313" key="6">
    <source>
        <dbReference type="Proteomes" id="UP000317371"/>
    </source>
</evidence>
<organism evidence="5 6">
    <name type="scientific">Litorilinea aerophila</name>
    <dbReference type="NCBI Taxonomy" id="1204385"/>
    <lineage>
        <taxon>Bacteria</taxon>
        <taxon>Bacillati</taxon>
        <taxon>Chloroflexota</taxon>
        <taxon>Caldilineae</taxon>
        <taxon>Caldilineales</taxon>
        <taxon>Caldilineaceae</taxon>
        <taxon>Litorilinea</taxon>
    </lineage>
</organism>
<comment type="similarity">
    <text evidence="1">Belongs to the bacterial solute-binding protein 5 family.</text>
</comment>
<evidence type="ECO:0000256" key="3">
    <source>
        <dbReference type="ARBA" id="ARBA00022729"/>
    </source>
</evidence>
<dbReference type="AlphaFoldDB" id="A0A540VMR6"/>